<evidence type="ECO:0000256" key="3">
    <source>
        <dbReference type="ARBA" id="ARBA00023125"/>
    </source>
</evidence>
<feature type="domain" description="TF-B3" evidence="6">
    <location>
        <begin position="24"/>
        <end position="119"/>
    </location>
</feature>
<comment type="subcellular location">
    <subcellularLocation>
        <location evidence="1">Nucleus</location>
    </subcellularLocation>
</comment>
<evidence type="ECO:0000256" key="4">
    <source>
        <dbReference type="ARBA" id="ARBA00023163"/>
    </source>
</evidence>
<dbReference type="CDD" id="cd10017">
    <property type="entry name" value="B3_DNA"/>
    <property type="match status" value="2"/>
</dbReference>
<dbReference type="PANTHER" id="PTHR31674:SF25">
    <property type="entry name" value="B3 DOMAIN-CONTAINING TRANSCRIPTION FACTOR VRN1-LIKE"/>
    <property type="match status" value="1"/>
</dbReference>
<dbReference type="EMBL" id="CAMAPF010000008">
    <property type="protein sequence ID" value="CAH9060743.1"/>
    <property type="molecule type" value="Genomic_DNA"/>
</dbReference>
<keyword evidence="4" id="KW-0804">Transcription</keyword>
<dbReference type="PANTHER" id="PTHR31674">
    <property type="entry name" value="B3 DOMAIN-CONTAINING PROTEIN REM-LIKE 3-RELATED"/>
    <property type="match status" value="1"/>
</dbReference>
<dbReference type="SMART" id="SM01019">
    <property type="entry name" value="B3"/>
    <property type="match status" value="2"/>
</dbReference>
<dbReference type="GO" id="GO:0003677">
    <property type="term" value="F:DNA binding"/>
    <property type="evidence" value="ECO:0007669"/>
    <property type="project" value="UniProtKB-KW"/>
</dbReference>
<evidence type="ECO:0000256" key="1">
    <source>
        <dbReference type="ARBA" id="ARBA00004123"/>
    </source>
</evidence>
<sequence>MRILRSSSSSSRLKMKINANLYPSFFRIYLGEALFRERIHVPRAFMDAHGDKLYESSWTVKTEKGGSRKMKIERQGRDSFFCKTDWEDFATDHNLGYGDIIVFFLVGKSELDVLLLSQTTYCRIENKATLPYNNESGDGIDALSPDDEEEDDKKDIEIIPTISKRNKPSRSYGRKSKVTSVNAEKEVKTECESETEGVKIQRFSNVNLSTRYPYFETVVKRSHADKSYMFIPLDFARKTGIIDAKEVKLMMRSPGGQYGKSVRVGISRLDHRVHMIDGWRSFRRANDIKAGDECSFTLVNPNTKGVMRLLVKKLFK</sequence>
<gene>
    <name evidence="7" type="ORF">CEPIT_LOCUS1601</name>
</gene>
<keyword evidence="3" id="KW-0238">DNA-binding</keyword>
<keyword evidence="8" id="KW-1185">Reference proteome</keyword>
<comment type="caution">
    <text evidence="7">The sequence shown here is derived from an EMBL/GenBank/DDBJ whole genome shotgun (WGS) entry which is preliminary data.</text>
</comment>
<feature type="domain" description="TF-B3" evidence="6">
    <location>
        <begin position="214"/>
        <end position="313"/>
    </location>
</feature>
<dbReference type="PROSITE" id="PS50863">
    <property type="entry name" value="B3"/>
    <property type="match status" value="2"/>
</dbReference>
<evidence type="ECO:0000256" key="2">
    <source>
        <dbReference type="ARBA" id="ARBA00023015"/>
    </source>
</evidence>
<evidence type="ECO:0000313" key="7">
    <source>
        <dbReference type="EMBL" id="CAH9060743.1"/>
    </source>
</evidence>
<proteinExistence type="predicted"/>
<keyword evidence="2" id="KW-0805">Transcription regulation</keyword>
<dbReference type="SUPFAM" id="SSF101936">
    <property type="entry name" value="DNA-binding pseudobarrel domain"/>
    <property type="match status" value="2"/>
</dbReference>
<organism evidence="7 8">
    <name type="scientific">Cuscuta epithymum</name>
    <dbReference type="NCBI Taxonomy" id="186058"/>
    <lineage>
        <taxon>Eukaryota</taxon>
        <taxon>Viridiplantae</taxon>
        <taxon>Streptophyta</taxon>
        <taxon>Embryophyta</taxon>
        <taxon>Tracheophyta</taxon>
        <taxon>Spermatophyta</taxon>
        <taxon>Magnoliopsida</taxon>
        <taxon>eudicotyledons</taxon>
        <taxon>Gunneridae</taxon>
        <taxon>Pentapetalae</taxon>
        <taxon>asterids</taxon>
        <taxon>lamiids</taxon>
        <taxon>Solanales</taxon>
        <taxon>Convolvulaceae</taxon>
        <taxon>Cuscuteae</taxon>
        <taxon>Cuscuta</taxon>
        <taxon>Cuscuta subgen. Cuscuta</taxon>
    </lineage>
</organism>
<dbReference type="InterPro" id="IPR015300">
    <property type="entry name" value="DNA-bd_pseudobarrel_sf"/>
</dbReference>
<evidence type="ECO:0000259" key="6">
    <source>
        <dbReference type="PROSITE" id="PS50863"/>
    </source>
</evidence>
<protein>
    <recommendedName>
        <fullName evidence="6">TF-B3 domain-containing protein</fullName>
    </recommendedName>
</protein>
<dbReference type="GO" id="GO:0005634">
    <property type="term" value="C:nucleus"/>
    <property type="evidence" value="ECO:0007669"/>
    <property type="project" value="UniProtKB-SubCell"/>
</dbReference>
<dbReference type="Proteomes" id="UP001152523">
    <property type="component" value="Unassembled WGS sequence"/>
</dbReference>
<dbReference type="InterPro" id="IPR003340">
    <property type="entry name" value="B3_DNA-bd"/>
</dbReference>
<reference evidence="7" key="1">
    <citation type="submission" date="2022-07" db="EMBL/GenBank/DDBJ databases">
        <authorList>
            <person name="Macas J."/>
            <person name="Novak P."/>
            <person name="Neumann P."/>
        </authorList>
    </citation>
    <scope>NUCLEOTIDE SEQUENCE</scope>
</reference>
<dbReference type="InterPro" id="IPR039218">
    <property type="entry name" value="REM_fam"/>
</dbReference>
<accession>A0AAV0C2D0</accession>
<dbReference type="AlphaFoldDB" id="A0AAV0C2D0"/>
<name>A0AAV0C2D0_9ASTE</name>
<keyword evidence="5" id="KW-0539">Nucleus</keyword>
<evidence type="ECO:0000256" key="5">
    <source>
        <dbReference type="ARBA" id="ARBA00023242"/>
    </source>
</evidence>
<evidence type="ECO:0000313" key="8">
    <source>
        <dbReference type="Proteomes" id="UP001152523"/>
    </source>
</evidence>
<dbReference type="Pfam" id="PF02362">
    <property type="entry name" value="B3"/>
    <property type="match status" value="2"/>
</dbReference>
<dbReference type="Gene3D" id="2.40.330.10">
    <property type="entry name" value="DNA-binding pseudobarrel domain"/>
    <property type="match status" value="2"/>
</dbReference>